<name>A0A256G9S6_9HYPH</name>
<keyword evidence="2" id="KW-0812">Transmembrane</keyword>
<organism evidence="4 5">
    <name type="scientific">Brucella pseudogrignonensis</name>
    <dbReference type="NCBI Taxonomy" id="419475"/>
    <lineage>
        <taxon>Bacteria</taxon>
        <taxon>Pseudomonadati</taxon>
        <taxon>Pseudomonadota</taxon>
        <taxon>Alphaproteobacteria</taxon>
        <taxon>Hyphomicrobiales</taxon>
        <taxon>Brucellaceae</taxon>
        <taxon>Brucella/Ochrobactrum group</taxon>
        <taxon>Brucella</taxon>
    </lineage>
</organism>
<dbReference type="EC" id="2.7.7.65" evidence="1"/>
<gene>
    <name evidence="4" type="ORF">CEV34_3690</name>
</gene>
<keyword evidence="2" id="KW-1133">Transmembrane helix</keyword>
<dbReference type="GO" id="GO:0005886">
    <property type="term" value="C:plasma membrane"/>
    <property type="evidence" value="ECO:0007669"/>
    <property type="project" value="TreeGrafter"/>
</dbReference>
<dbReference type="FunFam" id="3.30.70.270:FF:000001">
    <property type="entry name" value="Diguanylate cyclase domain protein"/>
    <property type="match status" value="1"/>
</dbReference>
<feature type="transmembrane region" description="Helical" evidence="2">
    <location>
        <begin position="63"/>
        <end position="82"/>
    </location>
</feature>
<feature type="transmembrane region" description="Helical" evidence="2">
    <location>
        <begin position="151"/>
        <end position="176"/>
    </location>
</feature>
<evidence type="ECO:0000259" key="3">
    <source>
        <dbReference type="PROSITE" id="PS50887"/>
    </source>
</evidence>
<keyword evidence="2" id="KW-0472">Membrane</keyword>
<dbReference type="InterPro" id="IPR043128">
    <property type="entry name" value="Rev_trsase/Diguanyl_cyclase"/>
</dbReference>
<dbReference type="InterPro" id="IPR029787">
    <property type="entry name" value="Nucleotide_cyclase"/>
</dbReference>
<dbReference type="PANTHER" id="PTHR45138:SF24">
    <property type="entry name" value="DIGUANYLATE CYCLASE DGCC-RELATED"/>
    <property type="match status" value="1"/>
</dbReference>
<accession>A0A256G9S6</accession>
<dbReference type="Gene3D" id="3.30.70.270">
    <property type="match status" value="1"/>
</dbReference>
<feature type="domain" description="GGDEF" evidence="3">
    <location>
        <begin position="249"/>
        <end position="381"/>
    </location>
</feature>
<feature type="transmembrane region" description="Helical" evidence="2">
    <location>
        <begin position="36"/>
        <end position="57"/>
    </location>
</feature>
<dbReference type="Proteomes" id="UP000216188">
    <property type="component" value="Unassembled WGS sequence"/>
</dbReference>
<dbReference type="AlphaFoldDB" id="A0A256G9S6"/>
<dbReference type="Pfam" id="PF00990">
    <property type="entry name" value="GGDEF"/>
    <property type="match status" value="1"/>
</dbReference>
<evidence type="ECO:0000313" key="5">
    <source>
        <dbReference type="Proteomes" id="UP000216188"/>
    </source>
</evidence>
<dbReference type="SMART" id="SM00267">
    <property type="entry name" value="GGDEF"/>
    <property type="match status" value="1"/>
</dbReference>
<dbReference type="InterPro" id="IPR050469">
    <property type="entry name" value="Diguanylate_Cyclase"/>
</dbReference>
<evidence type="ECO:0000313" key="4">
    <source>
        <dbReference type="EMBL" id="OYR23686.1"/>
    </source>
</evidence>
<dbReference type="PROSITE" id="PS50887">
    <property type="entry name" value="GGDEF"/>
    <property type="match status" value="1"/>
</dbReference>
<dbReference type="CDD" id="cd01949">
    <property type="entry name" value="GGDEF"/>
    <property type="match status" value="1"/>
</dbReference>
<reference evidence="4 5" key="1">
    <citation type="submission" date="2017-07" db="EMBL/GenBank/DDBJ databases">
        <title>Phylogenetic study on the rhizospheric bacterium Ochrobactrum sp. A44.</title>
        <authorList>
            <person name="Krzyzanowska D.M."/>
            <person name="Ossowicki A."/>
            <person name="Rajewska M."/>
            <person name="Maciag T."/>
            <person name="Kaczynski Z."/>
            <person name="Czerwicka M."/>
            <person name="Jafra S."/>
        </authorList>
    </citation>
    <scope>NUCLEOTIDE SEQUENCE [LARGE SCALE GENOMIC DNA]</scope>
    <source>
        <strain evidence="4 5">CCUG 30717</strain>
    </source>
</reference>
<feature type="transmembrane region" description="Helical" evidence="2">
    <location>
        <begin position="94"/>
        <end position="111"/>
    </location>
</feature>
<feature type="transmembrane region" description="Helical" evidence="2">
    <location>
        <begin position="117"/>
        <end position="139"/>
    </location>
</feature>
<dbReference type="NCBIfam" id="TIGR00254">
    <property type="entry name" value="GGDEF"/>
    <property type="match status" value="1"/>
</dbReference>
<dbReference type="EMBL" id="NNRM01000039">
    <property type="protein sequence ID" value="OYR23686.1"/>
    <property type="molecule type" value="Genomic_DNA"/>
</dbReference>
<dbReference type="PANTHER" id="PTHR45138">
    <property type="entry name" value="REGULATORY COMPONENTS OF SENSORY TRANSDUCTION SYSTEM"/>
    <property type="match status" value="1"/>
</dbReference>
<dbReference type="GO" id="GO:0052621">
    <property type="term" value="F:diguanylate cyclase activity"/>
    <property type="evidence" value="ECO:0007669"/>
    <property type="project" value="UniProtKB-EC"/>
</dbReference>
<feature type="transmembrane region" description="Helical" evidence="2">
    <location>
        <begin position="6"/>
        <end position="29"/>
    </location>
</feature>
<dbReference type="SUPFAM" id="SSF55073">
    <property type="entry name" value="Nucleotide cyclase"/>
    <property type="match status" value="1"/>
</dbReference>
<keyword evidence="5" id="KW-1185">Reference proteome</keyword>
<dbReference type="GO" id="GO:1902201">
    <property type="term" value="P:negative regulation of bacterial-type flagellum-dependent cell motility"/>
    <property type="evidence" value="ECO:0007669"/>
    <property type="project" value="TreeGrafter"/>
</dbReference>
<proteinExistence type="predicted"/>
<comment type="caution">
    <text evidence="4">The sequence shown here is derived from an EMBL/GenBank/DDBJ whole genome shotgun (WGS) entry which is preliminary data.</text>
</comment>
<evidence type="ECO:0000256" key="2">
    <source>
        <dbReference type="SAM" id="Phobius"/>
    </source>
</evidence>
<evidence type="ECO:0000256" key="1">
    <source>
        <dbReference type="ARBA" id="ARBA00012528"/>
    </source>
</evidence>
<dbReference type="InterPro" id="IPR000160">
    <property type="entry name" value="GGDEF_dom"/>
</dbReference>
<dbReference type="GO" id="GO:0043709">
    <property type="term" value="P:cell adhesion involved in single-species biofilm formation"/>
    <property type="evidence" value="ECO:0007669"/>
    <property type="project" value="TreeGrafter"/>
</dbReference>
<dbReference type="RefSeq" id="WP_094544161.1">
    <property type="nucleotide sequence ID" value="NZ_JBHEEM010000005.1"/>
</dbReference>
<protein>
    <recommendedName>
        <fullName evidence="1">diguanylate cyclase</fullName>
        <ecNumber evidence="1">2.7.7.65</ecNumber>
    </recommendedName>
</protein>
<sequence>MFHLDFVTLYAVIFLKGTTISIVWCAFALKYRTDSAALNWFQANLLSLLGGAVLISQGAQGRFWPAVFGNTIIVFAFCHYLIGLRRFNDCAGGRIVAIGFSLCAFFCMVIFKDHDRIRSIIYATGQTTVMASCAYYLFINWHGEVGAKVSSAAFVGASLGQILVIIGNICVIANIISFSLFYQLASFALLCTIFCSSVWNLGFAIMMVEKLQNGLSRLSETDELTGVANRRAFYRLLTLEEQRALASNTTFSVIVTDLDQFKAINDTYGHAQGDRVLIEFSRLVADTVGPRDLVARLGGDEFGIVLPSAERVEALELVNQIRGSLEKNEVELAGQMISLSASMGAAEWEPGEPLSDLLNKADSHLYADKRSRAQQRQIHSLPVKREGE</sequence>
<feature type="transmembrane region" description="Helical" evidence="2">
    <location>
        <begin position="182"/>
        <end position="208"/>
    </location>
</feature>